<dbReference type="KEGG" id="tje:TJEJU_1709"/>
<evidence type="ECO:0000313" key="1">
    <source>
        <dbReference type="EMBL" id="SNR15427.1"/>
    </source>
</evidence>
<protein>
    <submittedName>
        <fullName evidence="1">Uncharacterized protein</fullName>
    </submittedName>
</protein>
<organism evidence="1 2">
    <name type="scientific">Tenacibaculum jejuense</name>
    <dbReference type="NCBI Taxonomy" id="584609"/>
    <lineage>
        <taxon>Bacteria</taxon>
        <taxon>Pseudomonadati</taxon>
        <taxon>Bacteroidota</taxon>
        <taxon>Flavobacteriia</taxon>
        <taxon>Flavobacteriales</taxon>
        <taxon>Flavobacteriaceae</taxon>
        <taxon>Tenacibaculum</taxon>
    </lineage>
</organism>
<gene>
    <name evidence="1" type="ORF">TJEJU_1709</name>
</gene>
<dbReference type="RefSeq" id="WP_095071144.1">
    <property type="nucleotide sequence ID" value="NZ_LT899436.1"/>
</dbReference>
<accession>A0A238U8E0</accession>
<keyword evidence="2" id="KW-1185">Reference proteome</keyword>
<evidence type="ECO:0000313" key="2">
    <source>
        <dbReference type="Proteomes" id="UP000215214"/>
    </source>
</evidence>
<dbReference type="Proteomes" id="UP000215214">
    <property type="component" value="Chromosome TJEJU"/>
</dbReference>
<reference evidence="1 2" key="1">
    <citation type="submission" date="2017-07" db="EMBL/GenBank/DDBJ databases">
        <authorList>
            <person name="Sun Z.S."/>
            <person name="Albrecht U."/>
            <person name="Echele G."/>
            <person name="Lee C.C."/>
        </authorList>
    </citation>
    <scope>NUCLEOTIDE SEQUENCE [LARGE SCALE GENOMIC DNA]</scope>
    <source>
        <strain evidence="2">type strain: KCTC 22618</strain>
    </source>
</reference>
<dbReference type="EMBL" id="LT899436">
    <property type="protein sequence ID" value="SNR15427.1"/>
    <property type="molecule type" value="Genomic_DNA"/>
</dbReference>
<proteinExistence type="predicted"/>
<sequence>MKKSILNLGKSLTREDQKQILGGRLRDPDESPGGNPCGFMTCMNKFGRCAMCSFDEWHANEWGYNTNHH</sequence>
<dbReference type="AlphaFoldDB" id="A0A238U8E0"/>
<name>A0A238U8E0_9FLAO</name>
<dbReference type="OrthoDB" id="1189650at2"/>